<dbReference type="EMBL" id="KN818253">
    <property type="protein sequence ID" value="KIL64062.1"/>
    <property type="molecule type" value="Genomic_DNA"/>
</dbReference>
<proteinExistence type="predicted"/>
<gene>
    <name evidence="2" type="ORF">M378DRAFT_78848</name>
</gene>
<dbReference type="GO" id="GO:0007059">
    <property type="term" value="P:chromosome segregation"/>
    <property type="evidence" value="ECO:0007669"/>
    <property type="project" value="InterPro"/>
</dbReference>
<feature type="compositionally biased region" description="Polar residues" evidence="1">
    <location>
        <begin position="543"/>
        <end position="554"/>
    </location>
</feature>
<feature type="compositionally biased region" description="Polar residues" evidence="1">
    <location>
        <begin position="340"/>
        <end position="360"/>
    </location>
</feature>
<feature type="compositionally biased region" description="Low complexity" evidence="1">
    <location>
        <begin position="636"/>
        <end position="661"/>
    </location>
</feature>
<feature type="compositionally biased region" description="Basic and acidic residues" evidence="1">
    <location>
        <begin position="501"/>
        <end position="513"/>
    </location>
</feature>
<keyword evidence="3" id="KW-1185">Reference proteome</keyword>
<feature type="region of interest" description="Disordered" evidence="1">
    <location>
        <begin position="340"/>
        <end position="366"/>
    </location>
</feature>
<sequence>MQSQSKRKAGMEVEGNPLLNAAKRSKKDKKNASNKNKLLANEETTRGGLVIVRESPFSQPESANERSSSQPSSSLPLKRNATTELQAPPNKKARAESQPLASSTKKSKPTPTPTPTHTSTSTNQHRSGSLPLTNGRLTTQQKTALRSGISSIAEEDEEQIEDDVRAMEAEANHLRRTSRVYVAESSNSTASTISFPSENNKPRPRSRSRSRMSAVDTIQPLADESLQIVRNKRIREGAMAAITAVNGDATHAETSRRGREREREQNTVNGHHRRKSSISSRGKRISTSFEITGVIPQPHSSVSYTSFYKHIDADLPDSERLRMLLIWCASRAAAKLNSTSIPNSTSAEHPNEDNPGSKNSLLPIPDLPPLSARAQQIVKRVQEDVIQMLAEREIDLSLHGHHQTESSQGLGKNLKQNEQNVTNKMLEALYGKQIKRVHEEEEAWKRVTYHYDAYIKRQKELLERRKARLTPLDRPPSSQTDDGPGGDEMQPTTPSAKSKGKQRESGGDDPWRNIREHLLPEDMQRGARLVRALLASVQPKPPGQTQSQESSTAIQKRPRRGSDTAISDVDMDLTSLSLDQELENLMQDLHFKLDWLYSAATTARSMVYVVEELNNRWFSLLNQNLASRVDIRVGSTSSREASSSSNSAPTASSSSSLSTTTDPSRVSGILRKYVRRPHNGPPGFIINPPASFGTSQSWIPASSGVDPQDLLRALSLVDRTRPPSQVGDAARRAAREVQRVGENGGIGIVGDRRITGITPGAPNTPRKGPMTPSRRGGDKTSWREREKTPVRDR</sequence>
<feature type="compositionally biased region" description="Polar residues" evidence="1">
    <location>
        <begin position="56"/>
        <end position="66"/>
    </location>
</feature>
<dbReference type="InParanoid" id="A0A0C2WQY6"/>
<dbReference type="Pfam" id="PF08202">
    <property type="entry name" value="MIS13"/>
    <property type="match status" value="1"/>
</dbReference>
<dbReference type="GO" id="GO:0051301">
    <property type="term" value="P:cell division"/>
    <property type="evidence" value="ECO:0007669"/>
    <property type="project" value="InterPro"/>
</dbReference>
<feature type="compositionally biased region" description="Polar residues" evidence="1">
    <location>
        <begin position="123"/>
        <end position="150"/>
    </location>
</feature>
<accession>A0A0C2WQY6</accession>
<dbReference type="InterPro" id="IPR013218">
    <property type="entry name" value="Dsn1/Mis13"/>
</dbReference>
<feature type="compositionally biased region" description="Low complexity" evidence="1">
    <location>
        <begin position="67"/>
        <end position="77"/>
    </location>
</feature>
<feature type="region of interest" description="Disordered" evidence="1">
    <location>
        <begin position="636"/>
        <end position="666"/>
    </location>
</feature>
<feature type="region of interest" description="Disordered" evidence="1">
    <location>
        <begin position="538"/>
        <end position="568"/>
    </location>
</feature>
<dbReference type="Proteomes" id="UP000054549">
    <property type="component" value="Unassembled WGS sequence"/>
</dbReference>
<dbReference type="HOGENOM" id="CLU_019461_1_0_1"/>
<feature type="region of interest" description="Disordered" evidence="1">
    <location>
        <begin position="466"/>
        <end position="513"/>
    </location>
</feature>
<feature type="compositionally biased region" description="Basic residues" evidence="1">
    <location>
        <begin position="270"/>
        <end position="283"/>
    </location>
</feature>
<evidence type="ECO:0000313" key="2">
    <source>
        <dbReference type="EMBL" id="KIL64062.1"/>
    </source>
</evidence>
<dbReference type="GO" id="GO:0000444">
    <property type="term" value="C:MIS12/MIND type complex"/>
    <property type="evidence" value="ECO:0007669"/>
    <property type="project" value="InterPro"/>
</dbReference>
<name>A0A0C2WQY6_AMAMK</name>
<evidence type="ECO:0000256" key="1">
    <source>
        <dbReference type="SAM" id="MobiDB-lite"/>
    </source>
</evidence>
<feature type="compositionally biased region" description="Basic and acidic residues" evidence="1">
    <location>
        <begin position="250"/>
        <end position="265"/>
    </location>
</feature>
<dbReference type="AlphaFoldDB" id="A0A0C2WQY6"/>
<feature type="region of interest" description="Disordered" evidence="1">
    <location>
        <begin position="248"/>
        <end position="283"/>
    </location>
</feature>
<dbReference type="OrthoDB" id="3364649at2759"/>
<feature type="compositionally biased region" description="Basic and acidic residues" evidence="1">
    <location>
        <begin position="775"/>
        <end position="793"/>
    </location>
</feature>
<dbReference type="PANTHER" id="PTHR14778">
    <property type="entry name" value="KINETOCHORE-ASSOCIATED PROTEIN DSN1 HOMOLOG"/>
    <property type="match status" value="1"/>
</dbReference>
<protein>
    <submittedName>
        <fullName evidence="2">Uncharacterized protein</fullName>
    </submittedName>
</protein>
<feature type="region of interest" description="Disordered" evidence="1">
    <location>
        <begin position="745"/>
        <end position="793"/>
    </location>
</feature>
<reference evidence="2 3" key="1">
    <citation type="submission" date="2014-04" db="EMBL/GenBank/DDBJ databases">
        <title>Evolutionary Origins and Diversification of the Mycorrhizal Mutualists.</title>
        <authorList>
            <consortium name="DOE Joint Genome Institute"/>
            <consortium name="Mycorrhizal Genomics Consortium"/>
            <person name="Kohler A."/>
            <person name="Kuo A."/>
            <person name="Nagy L.G."/>
            <person name="Floudas D."/>
            <person name="Copeland A."/>
            <person name="Barry K.W."/>
            <person name="Cichocki N."/>
            <person name="Veneault-Fourrey C."/>
            <person name="LaButti K."/>
            <person name="Lindquist E.A."/>
            <person name="Lipzen A."/>
            <person name="Lundell T."/>
            <person name="Morin E."/>
            <person name="Murat C."/>
            <person name="Riley R."/>
            <person name="Ohm R."/>
            <person name="Sun H."/>
            <person name="Tunlid A."/>
            <person name="Henrissat B."/>
            <person name="Grigoriev I.V."/>
            <person name="Hibbett D.S."/>
            <person name="Martin F."/>
        </authorList>
    </citation>
    <scope>NUCLEOTIDE SEQUENCE [LARGE SCALE GENOMIC DNA]</scope>
    <source>
        <strain evidence="2 3">Koide BX008</strain>
    </source>
</reference>
<feature type="compositionally biased region" description="Basic and acidic residues" evidence="1">
    <location>
        <begin position="162"/>
        <end position="173"/>
    </location>
</feature>
<organism evidence="2 3">
    <name type="scientific">Amanita muscaria (strain Koide BX008)</name>
    <dbReference type="NCBI Taxonomy" id="946122"/>
    <lineage>
        <taxon>Eukaryota</taxon>
        <taxon>Fungi</taxon>
        <taxon>Dikarya</taxon>
        <taxon>Basidiomycota</taxon>
        <taxon>Agaricomycotina</taxon>
        <taxon>Agaricomycetes</taxon>
        <taxon>Agaricomycetidae</taxon>
        <taxon>Agaricales</taxon>
        <taxon>Pluteineae</taxon>
        <taxon>Amanitaceae</taxon>
        <taxon>Amanita</taxon>
    </lineage>
</organism>
<feature type="region of interest" description="Disordered" evidence="1">
    <location>
        <begin position="1"/>
        <end position="214"/>
    </location>
</feature>
<feature type="compositionally biased region" description="Polar residues" evidence="1">
    <location>
        <begin position="184"/>
        <end position="199"/>
    </location>
</feature>
<evidence type="ECO:0000313" key="3">
    <source>
        <dbReference type="Proteomes" id="UP000054549"/>
    </source>
</evidence>
<dbReference type="STRING" id="946122.A0A0C2WQY6"/>
<dbReference type="PANTHER" id="PTHR14778:SF2">
    <property type="entry name" value="KINETOCHORE-ASSOCIATED PROTEIN DSN1 HOMOLOG"/>
    <property type="match status" value="1"/>
</dbReference>